<dbReference type="Proteomes" id="UP000602057">
    <property type="component" value="Unassembled WGS sequence"/>
</dbReference>
<dbReference type="Pfam" id="PF09113">
    <property type="entry name" value="N-glycanase_C"/>
    <property type="match status" value="1"/>
</dbReference>
<reference evidence="3" key="1">
    <citation type="journal article" date="2013" name="Int. J. Syst. Evol. Microbiol.">
        <title>Aestuariibaculum suncheonense gen. nov., sp. nov., a marine bacterium of the family Flavobacteriaceae isolated from a tidal flat and emended descriptions of the genera Gaetbulibacter and Tamlana.</title>
        <authorList>
            <person name="Jeong S.H."/>
            <person name="Park M.S."/>
            <person name="Jin H.M."/>
            <person name="Lee K."/>
            <person name="Park W."/>
            <person name="Jeon C.O."/>
        </authorList>
    </citation>
    <scope>NUCLEOTIDE SEQUENCE</scope>
    <source>
        <strain evidence="3">SC17</strain>
    </source>
</reference>
<dbReference type="InterPro" id="IPR015197">
    <property type="entry name" value="PngaseF_C"/>
</dbReference>
<dbReference type="PANTHER" id="PTHR39319">
    <property type="entry name" value="SI:DKEY-256H2.1"/>
    <property type="match status" value="1"/>
</dbReference>
<protein>
    <submittedName>
        <fullName evidence="3">Peptide-N-glycosidase</fullName>
    </submittedName>
</protein>
<organism evidence="3 4">
    <name type="scientific">Aestuariibaculum suncheonense</name>
    <dbReference type="NCBI Taxonomy" id="1028745"/>
    <lineage>
        <taxon>Bacteria</taxon>
        <taxon>Pseudomonadati</taxon>
        <taxon>Bacteroidota</taxon>
        <taxon>Flavobacteriia</taxon>
        <taxon>Flavobacteriales</taxon>
        <taxon>Flavobacteriaceae</taxon>
    </lineage>
</organism>
<keyword evidence="1" id="KW-1015">Disulfide bond</keyword>
<dbReference type="InterPro" id="IPR008977">
    <property type="entry name" value="PHM/PNGase_F_dom_sf"/>
</dbReference>
<dbReference type="SUPFAM" id="SSF49742">
    <property type="entry name" value="PHM/PNGase F"/>
    <property type="match status" value="1"/>
</dbReference>
<dbReference type="PROSITE" id="PS51257">
    <property type="entry name" value="PROKAR_LIPOPROTEIN"/>
    <property type="match status" value="1"/>
</dbReference>
<dbReference type="GO" id="GO:0016715">
    <property type="term" value="F:oxidoreductase activity, acting on paired donors, with incorporation or reduction of molecular oxygen, reduced ascorbate as one donor, and incorporation of one atom of oxygen"/>
    <property type="evidence" value="ECO:0007669"/>
    <property type="project" value="InterPro"/>
</dbReference>
<evidence type="ECO:0000313" key="4">
    <source>
        <dbReference type="Proteomes" id="UP000602057"/>
    </source>
</evidence>
<evidence type="ECO:0000313" key="3">
    <source>
        <dbReference type="EMBL" id="MBD0835910.1"/>
    </source>
</evidence>
<reference evidence="3" key="2">
    <citation type="submission" date="2020-09" db="EMBL/GenBank/DDBJ databases">
        <authorList>
            <person name="Wu Z."/>
        </authorList>
    </citation>
    <scope>NUCLEOTIDE SEQUENCE</scope>
    <source>
        <strain evidence="3">SC17</strain>
    </source>
</reference>
<accession>A0A8J6QFW1</accession>
<sequence length="637" mass="73248">MKYASLILISFLVACTKTQVKNSTEVIAHNKITIITNPKEGLNSFAAWAKFPSKSEEIRKIMMHLTLAYPENIKIAHWDYMDRVKIICKDDKNEEREFEIGRMLTPYGSSFKEDWNYTWKTDVTDFAPFLRDSIKVVYEHSGYESTDTGWDLTIGFKIDFGPPAANFISVQDMWQGNFQYGNPKNDIENSLTPITINKEENAAFGRFRIQHTGHGMDRPSGCSEFCSRWRELKVDEKTIDKRDLWKECSDNPLYPQGGTWIYDRGYWCPGDLQLPDIIDIPLSKNNHVLDLNLEPFTANNIDQPKEQITSYFFQYSEPNNTNDVAIEEIITPNNDDAFNRENPAAFNPKIKIKNLGKFPLISVIVKYKTNGFEEKSFDWKGNLAFNESTVITIPDEIDSNAGINTFSVTLIKPNGMHDEWLGDNQLTSEFEDIPTLPPSLIVDFLTNNNPGENHLTINNKNNHIIFEKKPEVMTPATQYYDTLVLPKGKYSLKLTDTVGDGLEFWYNRKAGFGRLQLKDTNGQIIHVFESDFGNVLSYDFRVNDNFKPRTEASIYSANIYPRMTKDSLSIFTTGNKSGTMKIILTKDGVFIEEHEFQNIRNSKTDLNVSHLEEGRYVMEIHLNGTHLMNRRFNKIQS</sequence>
<name>A0A8J6QFW1_9FLAO</name>
<evidence type="ECO:0000259" key="2">
    <source>
        <dbReference type="Pfam" id="PF09113"/>
    </source>
</evidence>
<proteinExistence type="predicted"/>
<dbReference type="EMBL" id="JACVXC010000003">
    <property type="protein sequence ID" value="MBD0835910.1"/>
    <property type="molecule type" value="Genomic_DNA"/>
</dbReference>
<dbReference type="RefSeq" id="WP_188216395.1">
    <property type="nucleotide sequence ID" value="NZ_BAABGH010000011.1"/>
</dbReference>
<dbReference type="InterPro" id="IPR053251">
    <property type="entry name" value="N-glycanase"/>
</dbReference>
<gene>
    <name evidence="3" type="ORF">ICJ84_10715</name>
</gene>
<comment type="caution">
    <text evidence="3">The sequence shown here is derived from an EMBL/GenBank/DDBJ whole genome shotgun (WGS) entry which is preliminary data.</text>
</comment>
<dbReference type="InterPro" id="IPR014784">
    <property type="entry name" value="Cu2_ascorb_mOase-like_C"/>
</dbReference>
<feature type="domain" description="Peptide-N-glycosidase F C-terminal" evidence="2">
    <location>
        <begin position="192"/>
        <end position="298"/>
    </location>
</feature>
<dbReference type="AlphaFoldDB" id="A0A8J6QFW1"/>
<dbReference type="Gene3D" id="2.60.120.230">
    <property type="match status" value="2"/>
</dbReference>
<dbReference type="PANTHER" id="PTHR39319:SF1">
    <property type="entry name" value="SI:DKEY-256H2.1"/>
    <property type="match status" value="1"/>
</dbReference>
<evidence type="ECO:0000256" key="1">
    <source>
        <dbReference type="ARBA" id="ARBA00023157"/>
    </source>
</evidence>
<keyword evidence="4" id="KW-1185">Reference proteome</keyword>